<sequence length="133" mass="15386">MYLERKWKGQSVARVRQSVVEGSSFSSQFLVYRVFRPRTSTSAPHRQDPTRTHIRLRPEPPTAEVSRGKRTLIHPLAARDNRLVHSRARVSQNPIRSHHRLFPPASQTSRACTKLGCVCFPFIVLCTARHFQW</sequence>
<proteinExistence type="predicted"/>
<feature type="region of interest" description="Disordered" evidence="1">
    <location>
        <begin position="40"/>
        <end position="69"/>
    </location>
</feature>
<name>A0A9D4KSX5_DREPO</name>
<comment type="caution">
    <text evidence="2">The sequence shown here is derived from an EMBL/GenBank/DDBJ whole genome shotgun (WGS) entry which is preliminary data.</text>
</comment>
<reference evidence="2" key="1">
    <citation type="journal article" date="2019" name="bioRxiv">
        <title>The Genome of the Zebra Mussel, Dreissena polymorpha: A Resource for Invasive Species Research.</title>
        <authorList>
            <person name="McCartney M.A."/>
            <person name="Auch B."/>
            <person name="Kono T."/>
            <person name="Mallez S."/>
            <person name="Zhang Y."/>
            <person name="Obille A."/>
            <person name="Becker A."/>
            <person name="Abrahante J.E."/>
            <person name="Garbe J."/>
            <person name="Badalamenti J.P."/>
            <person name="Herman A."/>
            <person name="Mangelson H."/>
            <person name="Liachko I."/>
            <person name="Sullivan S."/>
            <person name="Sone E.D."/>
            <person name="Koren S."/>
            <person name="Silverstein K.A.T."/>
            <person name="Beckman K.B."/>
            <person name="Gohl D.M."/>
        </authorList>
    </citation>
    <scope>NUCLEOTIDE SEQUENCE</scope>
    <source>
        <strain evidence="2">Duluth1</strain>
        <tissue evidence="2">Whole animal</tissue>
    </source>
</reference>
<organism evidence="2 3">
    <name type="scientific">Dreissena polymorpha</name>
    <name type="common">Zebra mussel</name>
    <name type="synonym">Mytilus polymorpha</name>
    <dbReference type="NCBI Taxonomy" id="45954"/>
    <lineage>
        <taxon>Eukaryota</taxon>
        <taxon>Metazoa</taxon>
        <taxon>Spiralia</taxon>
        <taxon>Lophotrochozoa</taxon>
        <taxon>Mollusca</taxon>
        <taxon>Bivalvia</taxon>
        <taxon>Autobranchia</taxon>
        <taxon>Heteroconchia</taxon>
        <taxon>Euheterodonta</taxon>
        <taxon>Imparidentia</taxon>
        <taxon>Neoheterodontei</taxon>
        <taxon>Myida</taxon>
        <taxon>Dreissenoidea</taxon>
        <taxon>Dreissenidae</taxon>
        <taxon>Dreissena</taxon>
    </lineage>
</organism>
<evidence type="ECO:0000313" key="2">
    <source>
        <dbReference type="EMBL" id="KAH3845124.1"/>
    </source>
</evidence>
<protein>
    <submittedName>
        <fullName evidence="2">Uncharacterized protein</fullName>
    </submittedName>
</protein>
<gene>
    <name evidence="2" type="ORF">DPMN_087395</name>
</gene>
<dbReference type="EMBL" id="JAIWYP010000003">
    <property type="protein sequence ID" value="KAH3845124.1"/>
    <property type="molecule type" value="Genomic_DNA"/>
</dbReference>
<accession>A0A9D4KSX5</accession>
<reference evidence="2" key="2">
    <citation type="submission" date="2020-11" db="EMBL/GenBank/DDBJ databases">
        <authorList>
            <person name="McCartney M.A."/>
            <person name="Auch B."/>
            <person name="Kono T."/>
            <person name="Mallez S."/>
            <person name="Becker A."/>
            <person name="Gohl D.M."/>
            <person name="Silverstein K.A.T."/>
            <person name="Koren S."/>
            <person name="Bechman K.B."/>
            <person name="Herman A."/>
            <person name="Abrahante J.E."/>
            <person name="Garbe J."/>
        </authorList>
    </citation>
    <scope>NUCLEOTIDE SEQUENCE</scope>
    <source>
        <strain evidence="2">Duluth1</strain>
        <tissue evidence="2">Whole animal</tissue>
    </source>
</reference>
<keyword evidence="3" id="KW-1185">Reference proteome</keyword>
<dbReference type="Proteomes" id="UP000828390">
    <property type="component" value="Unassembled WGS sequence"/>
</dbReference>
<evidence type="ECO:0000313" key="3">
    <source>
        <dbReference type="Proteomes" id="UP000828390"/>
    </source>
</evidence>
<dbReference type="AlphaFoldDB" id="A0A9D4KSX5"/>
<evidence type="ECO:0000256" key="1">
    <source>
        <dbReference type="SAM" id="MobiDB-lite"/>
    </source>
</evidence>